<dbReference type="InterPro" id="IPR027065">
    <property type="entry name" value="Lon_Prtase"/>
</dbReference>
<accession>A0A955I4G8</accession>
<comment type="caution">
    <text evidence="2">The sequence shown here is derived from an EMBL/GenBank/DDBJ whole genome shotgun (WGS) entry which is preliminary data.</text>
</comment>
<dbReference type="InterPro" id="IPR027417">
    <property type="entry name" value="P-loop_NTPase"/>
</dbReference>
<dbReference type="Pfam" id="PF22667">
    <property type="entry name" value="Lon_lid"/>
    <property type="match status" value="1"/>
</dbReference>
<dbReference type="Gene3D" id="3.40.50.300">
    <property type="entry name" value="P-loop containing nucleotide triphosphate hydrolases"/>
    <property type="match status" value="1"/>
</dbReference>
<reference evidence="2" key="2">
    <citation type="journal article" date="2021" name="Microbiome">
        <title>Successional dynamics and alternative stable states in a saline activated sludge microbial community over 9 years.</title>
        <authorList>
            <person name="Wang Y."/>
            <person name="Ye J."/>
            <person name="Ju F."/>
            <person name="Liu L."/>
            <person name="Boyd J.A."/>
            <person name="Deng Y."/>
            <person name="Parks D.H."/>
            <person name="Jiang X."/>
            <person name="Yin X."/>
            <person name="Woodcroft B.J."/>
            <person name="Tyson G.W."/>
            <person name="Hugenholtz P."/>
            <person name="Polz M.F."/>
            <person name="Zhang T."/>
        </authorList>
    </citation>
    <scope>NUCLEOTIDE SEQUENCE</scope>
    <source>
        <strain evidence="2">HKST-UBA17</strain>
    </source>
</reference>
<dbReference type="Pfam" id="PF00004">
    <property type="entry name" value="AAA"/>
    <property type="match status" value="1"/>
</dbReference>
<dbReference type="InterPro" id="IPR003593">
    <property type="entry name" value="AAA+_ATPase"/>
</dbReference>
<dbReference type="GO" id="GO:0016887">
    <property type="term" value="F:ATP hydrolysis activity"/>
    <property type="evidence" value="ECO:0007669"/>
    <property type="project" value="InterPro"/>
</dbReference>
<name>A0A955I4G8_9BACT</name>
<dbReference type="Gene3D" id="1.10.8.60">
    <property type="match status" value="1"/>
</dbReference>
<protein>
    <submittedName>
        <fullName evidence="2">AAA family ATPase</fullName>
    </submittedName>
</protein>
<reference evidence="2" key="1">
    <citation type="submission" date="2020-04" db="EMBL/GenBank/DDBJ databases">
        <authorList>
            <person name="Zhang T."/>
        </authorList>
    </citation>
    <scope>NUCLEOTIDE SEQUENCE</scope>
    <source>
        <strain evidence="2">HKST-UBA17</strain>
    </source>
</reference>
<dbReference type="GO" id="GO:0004176">
    <property type="term" value="F:ATP-dependent peptidase activity"/>
    <property type="evidence" value="ECO:0007669"/>
    <property type="project" value="InterPro"/>
</dbReference>
<evidence type="ECO:0000313" key="2">
    <source>
        <dbReference type="EMBL" id="MCA9376463.1"/>
    </source>
</evidence>
<dbReference type="PANTHER" id="PTHR43718:SF2">
    <property type="entry name" value="LON PROTEASE HOMOLOG, MITOCHONDRIAL"/>
    <property type="match status" value="1"/>
</dbReference>
<dbReference type="Gene3D" id="1.20.5.5270">
    <property type="match status" value="1"/>
</dbReference>
<feature type="domain" description="AAA+ ATPase" evidence="1">
    <location>
        <begin position="119"/>
        <end position="269"/>
    </location>
</feature>
<dbReference type="GO" id="GO:0006515">
    <property type="term" value="P:protein quality control for misfolded or incompletely synthesized proteins"/>
    <property type="evidence" value="ECO:0007669"/>
    <property type="project" value="TreeGrafter"/>
</dbReference>
<evidence type="ECO:0000313" key="3">
    <source>
        <dbReference type="Proteomes" id="UP000741282"/>
    </source>
</evidence>
<evidence type="ECO:0000259" key="1">
    <source>
        <dbReference type="SMART" id="SM00382"/>
    </source>
</evidence>
<dbReference type="InterPro" id="IPR003959">
    <property type="entry name" value="ATPase_AAA_core"/>
</dbReference>
<proteinExistence type="predicted"/>
<dbReference type="AlphaFoldDB" id="A0A955I4G8"/>
<dbReference type="InterPro" id="IPR054594">
    <property type="entry name" value="Lon_lid"/>
</dbReference>
<dbReference type="Proteomes" id="UP000741282">
    <property type="component" value="Unassembled WGS sequence"/>
</dbReference>
<dbReference type="GO" id="GO:0004252">
    <property type="term" value="F:serine-type endopeptidase activity"/>
    <property type="evidence" value="ECO:0007669"/>
    <property type="project" value="InterPro"/>
</dbReference>
<dbReference type="SUPFAM" id="SSF52540">
    <property type="entry name" value="P-loop containing nucleoside triphosphate hydrolases"/>
    <property type="match status" value="1"/>
</dbReference>
<sequence length="371" mass="41761">MNTTGEQTTQLAEVIYLTSKLENAVLPVALREKIDLQLKRLRRMARQGQSAGEYEPIAKYIDWCLSIPWGRYVQDNLDLNYASSVMDSMHYGSAEVKSVVLEYLAVMHRKTNLGQSNFSAPVLAFVGVQGAGKTSLAKAIARALGRPFYRISLGAVGTSKELRGSPAGELSGYPGQIIKSLVHSKCMNPVVLLDEFDKVSGDESSRTDFMAIMLEILDPEQNSNFRDWYIDFPVDLSKVLFIATANRFKTISRELLDRLEFIEFPDYSLEDKVMIASQYLFPEVLSYAGLKPEELQVTQEAWPKLVEAFGKDQGVRRLEQNLKKLARRVIKSISLNETSSVIITADNVSEYVKQKLPSIEDVRHKDFTISE</sequence>
<dbReference type="PANTHER" id="PTHR43718">
    <property type="entry name" value="LON PROTEASE"/>
    <property type="match status" value="1"/>
</dbReference>
<gene>
    <name evidence="2" type="ORF">KC685_00910</name>
</gene>
<dbReference type="SMART" id="SM00382">
    <property type="entry name" value="AAA"/>
    <property type="match status" value="1"/>
</dbReference>
<dbReference type="EMBL" id="JAGQLN010000003">
    <property type="protein sequence ID" value="MCA9376463.1"/>
    <property type="molecule type" value="Genomic_DNA"/>
</dbReference>
<organism evidence="2 3">
    <name type="scientific">Candidatus Dojkabacteria bacterium</name>
    <dbReference type="NCBI Taxonomy" id="2099670"/>
    <lineage>
        <taxon>Bacteria</taxon>
        <taxon>Candidatus Dojkabacteria</taxon>
    </lineage>
</organism>
<dbReference type="GO" id="GO:0005524">
    <property type="term" value="F:ATP binding"/>
    <property type="evidence" value="ECO:0007669"/>
    <property type="project" value="InterPro"/>
</dbReference>